<evidence type="ECO:0000313" key="2">
    <source>
        <dbReference type="Proteomes" id="UP000231292"/>
    </source>
</evidence>
<name>A0A2G9YI79_9BACT</name>
<dbReference type="Proteomes" id="UP000231292">
    <property type="component" value="Unassembled WGS sequence"/>
</dbReference>
<gene>
    <name evidence="1" type="ORF">COX41_05520</name>
</gene>
<proteinExistence type="predicted"/>
<reference evidence="1 2" key="1">
    <citation type="submission" date="2017-09" db="EMBL/GenBank/DDBJ databases">
        <title>Depth-based differentiation of microbial function through sediment-hosted aquifers and enrichment of novel symbionts in the deep terrestrial subsurface.</title>
        <authorList>
            <person name="Probst A.J."/>
            <person name="Ladd B."/>
            <person name="Jarett J.K."/>
            <person name="Geller-Mcgrath D.E."/>
            <person name="Sieber C.M."/>
            <person name="Emerson J.B."/>
            <person name="Anantharaman K."/>
            <person name="Thomas B.C."/>
            <person name="Malmstrom R."/>
            <person name="Stieglmeier M."/>
            <person name="Klingl A."/>
            <person name="Woyke T."/>
            <person name="Ryan C.M."/>
            <person name="Banfield J.F."/>
        </authorList>
    </citation>
    <scope>NUCLEOTIDE SEQUENCE [LARGE SCALE GENOMIC DNA]</scope>
    <source>
        <strain evidence="1">CG23_combo_of_CG06-09_8_20_14_all_41_10</strain>
    </source>
</reference>
<dbReference type="AlphaFoldDB" id="A0A2G9YI79"/>
<comment type="caution">
    <text evidence="1">The sequence shown here is derived from an EMBL/GenBank/DDBJ whole genome shotgun (WGS) entry which is preliminary data.</text>
</comment>
<accession>A0A2G9YI79</accession>
<sequence length="161" mass="18476">MKRITLIFVITLLALIVLLWNLVLDTHTLNSGIKSAIDEISQVKKEEATLLKYKSEKPLPLEKFYLEVFNDIKELSFYYRAPSEVKIIGAKDLVGIKSFFKESQYKGIKYVDLSCSFDLRKQRNTYLLDALHKMLKSRPLGVLDVSVEKGIVSITLRLYGT</sequence>
<organism evidence="1 2">
    <name type="scientific">Candidatus Sherwoodlollariibacterium unditelluris</name>
    <dbReference type="NCBI Taxonomy" id="1974757"/>
    <lineage>
        <taxon>Bacteria</taxon>
        <taxon>Pseudomonadati</taxon>
        <taxon>Candidatus Omnitrophota</taxon>
        <taxon>Candidatus Sherwoodlollariibacterium</taxon>
    </lineage>
</organism>
<protein>
    <submittedName>
        <fullName evidence="1">Uncharacterized protein</fullName>
    </submittedName>
</protein>
<dbReference type="EMBL" id="PCRK01000140">
    <property type="protein sequence ID" value="PIP18948.1"/>
    <property type="molecule type" value="Genomic_DNA"/>
</dbReference>
<evidence type="ECO:0000313" key="1">
    <source>
        <dbReference type="EMBL" id="PIP18948.1"/>
    </source>
</evidence>